<name>A0A1J5HI90_9BACT</name>
<dbReference type="Gene3D" id="1.20.1440.60">
    <property type="entry name" value="23S rRNA-intervening sequence"/>
    <property type="match status" value="1"/>
</dbReference>
<accession>A0A1J5HI90</accession>
<organism evidence="1 2">
    <name type="scientific">Candidatus Roizmanbacteria bacterium CG2_30_33_16</name>
    <dbReference type="NCBI Taxonomy" id="1805340"/>
    <lineage>
        <taxon>Bacteria</taxon>
        <taxon>Candidatus Roizmaniibacteriota</taxon>
    </lineage>
</organism>
<dbReference type="AlphaFoldDB" id="A0A1J5HI90"/>
<dbReference type="SUPFAM" id="SSF158446">
    <property type="entry name" value="IVS-encoded protein-like"/>
    <property type="match status" value="1"/>
</dbReference>
<evidence type="ECO:0000313" key="2">
    <source>
        <dbReference type="Proteomes" id="UP000183758"/>
    </source>
</evidence>
<dbReference type="EMBL" id="MNZM01000063">
    <property type="protein sequence ID" value="OIP84163.1"/>
    <property type="molecule type" value="Genomic_DNA"/>
</dbReference>
<dbReference type="Proteomes" id="UP000183758">
    <property type="component" value="Unassembled WGS sequence"/>
</dbReference>
<sequence>MQNQGYKGLAFYKQSEIIHDFTVEFVKLYINHYSRTKDQMEQSARSGKQNIAEGYIQKSIESKLKLVGVARGSLEELLNDYQDYLRQHNLKIWLKDSLEAKKVRALVYNPNNCYNNYKDYIKPAESAANVMICLINQTNQLLDQKLRWLEERFVKEGGFREDLLKKRLAFRNRSV</sequence>
<dbReference type="NCBIfam" id="TIGR02436">
    <property type="entry name" value="four helix bundle protein"/>
    <property type="match status" value="1"/>
</dbReference>
<dbReference type="NCBIfam" id="TIGR04258">
    <property type="entry name" value="4helix_suffix"/>
    <property type="match status" value="1"/>
</dbReference>
<dbReference type="InterPro" id="IPR012657">
    <property type="entry name" value="23S_rRNA-intervening_sequence"/>
</dbReference>
<dbReference type="InterPro" id="IPR026354">
    <property type="entry name" value="4helix_suffix_dom"/>
</dbReference>
<dbReference type="InterPro" id="IPR036583">
    <property type="entry name" value="23S_rRNA_IVS_sf"/>
</dbReference>
<reference evidence="1 2" key="1">
    <citation type="journal article" date="2016" name="Environ. Microbiol.">
        <title>Genomic resolution of a cold subsurface aquifer community provides metabolic insights for novel microbes adapted to high CO concentrations.</title>
        <authorList>
            <person name="Probst A.J."/>
            <person name="Castelle C.J."/>
            <person name="Singh A."/>
            <person name="Brown C.T."/>
            <person name="Anantharaman K."/>
            <person name="Sharon I."/>
            <person name="Hug L.A."/>
            <person name="Burstein D."/>
            <person name="Emerson J.B."/>
            <person name="Thomas B.C."/>
            <person name="Banfield J.F."/>
        </authorList>
    </citation>
    <scope>NUCLEOTIDE SEQUENCE [LARGE SCALE GENOMIC DNA]</scope>
    <source>
        <strain evidence="1">CG2_30_33_16</strain>
    </source>
</reference>
<gene>
    <name evidence="1" type="ORF">AUK04_02610</name>
</gene>
<evidence type="ECO:0008006" key="3">
    <source>
        <dbReference type="Google" id="ProtNLM"/>
    </source>
</evidence>
<protein>
    <recommendedName>
        <fullName evidence="3">Four helix bundle protein</fullName>
    </recommendedName>
</protein>
<comment type="caution">
    <text evidence="1">The sequence shown here is derived from an EMBL/GenBank/DDBJ whole genome shotgun (WGS) entry which is preliminary data.</text>
</comment>
<evidence type="ECO:0000313" key="1">
    <source>
        <dbReference type="EMBL" id="OIP84163.1"/>
    </source>
</evidence>
<proteinExistence type="predicted"/>